<dbReference type="GO" id="GO:0006303">
    <property type="term" value="P:double-strand break repair via nonhomologous end joining"/>
    <property type="evidence" value="ECO:0007669"/>
    <property type="project" value="InterPro"/>
</dbReference>
<protein>
    <recommendedName>
        <fullName evidence="1">Ku domain-containing protein</fullName>
    </recommendedName>
</protein>
<reference evidence="2" key="1">
    <citation type="submission" date="2013-11" db="EMBL/GenBank/DDBJ databases">
        <title>Draft genome sequence of the broad-host-range Rhizobium sp. LPU83 strain, a member of the low-genetic diversity Oregon-like Rhizobium sp. group.</title>
        <authorList>
            <person name="Wibberg D."/>
            <person name="Puehler A."/>
            <person name="Schlueter A."/>
        </authorList>
    </citation>
    <scope>NUCLEOTIDE SEQUENCE [LARGE SCALE GENOMIC DNA]</scope>
    <source>
        <strain evidence="2">LPU83</strain>
        <plasmid evidence="2">pLPU83d</plasmid>
    </source>
</reference>
<dbReference type="Pfam" id="PF02735">
    <property type="entry name" value="Ku"/>
    <property type="match status" value="1"/>
</dbReference>
<dbReference type="InterPro" id="IPR006164">
    <property type="entry name" value="DNA_bd_Ku70/Ku80"/>
</dbReference>
<keyword evidence="2" id="KW-0614">Plasmid</keyword>
<dbReference type="Proteomes" id="UP000019443">
    <property type="component" value="Plasmid pLPU83d"/>
</dbReference>
<proteinExistence type="predicted"/>
<evidence type="ECO:0000259" key="1">
    <source>
        <dbReference type="Pfam" id="PF02735"/>
    </source>
</evidence>
<geneLocation type="plasmid" evidence="2 3">
    <name>pLPU83d</name>
</geneLocation>
<sequence>MIDPEEIAAAIPQNNKTLEIEARPEIDDVYFDTPYYLTPSGSDAFTLLRDGMKKAKVGAIRRPSCPWQMRKNVFPSVTSP</sequence>
<name>W6RWP2_9HYPH</name>
<dbReference type="HOGENOM" id="CLU_2587325_0_0_5"/>
<evidence type="ECO:0000313" key="3">
    <source>
        <dbReference type="Proteomes" id="UP000019443"/>
    </source>
</evidence>
<organism evidence="2 3">
    <name type="scientific">Rhizobium favelukesii</name>
    <dbReference type="NCBI Taxonomy" id="348824"/>
    <lineage>
        <taxon>Bacteria</taxon>
        <taxon>Pseudomonadati</taxon>
        <taxon>Pseudomonadota</taxon>
        <taxon>Alphaproteobacteria</taxon>
        <taxon>Hyphomicrobiales</taxon>
        <taxon>Rhizobiaceae</taxon>
        <taxon>Rhizobium/Agrobacterium group</taxon>
        <taxon>Rhizobium</taxon>
    </lineage>
</organism>
<evidence type="ECO:0000313" key="2">
    <source>
        <dbReference type="EMBL" id="CDM63013.1"/>
    </source>
</evidence>
<dbReference type="KEGG" id="rhl:LPU83_pLPU83d_1643"/>
<dbReference type="AlphaFoldDB" id="W6RWP2"/>
<dbReference type="GO" id="GO:0003677">
    <property type="term" value="F:DNA binding"/>
    <property type="evidence" value="ECO:0007669"/>
    <property type="project" value="InterPro"/>
</dbReference>
<gene>
    <name evidence="2" type="ORF">LPU83_pLPU83d_1643</name>
</gene>
<keyword evidence="3" id="KW-1185">Reference proteome</keyword>
<dbReference type="PATRIC" id="fig|348824.6.peg.7390"/>
<accession>W6RWP2</accession>
<dbReference type="EMBL" id="HG916855">
    <property type="protein sequence ID" value="CDM63013.1"/>
    <property type="molecule type" value="Genomic_DNA"/>
</dbReference>
<feature type="domain" description="Ku" evidence="1">
    <location>
        <begin position="1"/>
        <end position="61"/>
    </location>
</feature>